<organism evidence="1 2">
    <name type="scientific">Mytilus coruscus</name>
    <name type="common">Sea mussel</name>
    <dbReference type="NCBI Taxonomy" id="42192"/>
    <lineage>
        <taxon>Eukaryota</taxon>
        <taxon>Metazoa</taxon>
        <taxon>Spiralia</taxon>
        <taxon>Lophotrochozoa</taxon>
        <taxon>Mollusca</taxon>
        <taxon>Bivalvia</taxon>
        <taxon>Autobranchia</taxon>
        <taxon>Pteriomorphia</taxon>
        <taxon>Mytilida</taxon>
        <taxon>Mytiloidea</taxon>
        <taxon>Mytilidae</taxon>
        <taxon>Mytilinae</taxon>
        <taxon>Mytilus</taxon>
    </lineage>
</organism>
<dbReference type="Proteomes" id="UP000507470">
    <property type="component" value="Unassembled WGS sequence"/>
</dbReference>
<evidence type="ECO:0000313" key="1">
    <source>
        <dbReference type="EMBL" id="CAC5416746.1"/>
    </source>
</evidence>
<dbReference type="AlphaFoldDB" id="A0A6J8E9L6"/>
<reference evidence="1 2" key="1">
    <citation type="submission" date="2020-06" db="EMBL/GenBank/DDBJ databases">
        <authorList>
            <person name="Li R."/>
            <person name="Bekaert M."/>
        </authorList>
    </citation>
    <scope>NUCLEOTIDE SEQUENCE [LARGE SCALE GENOMIC DNA]</scope>
    <source>
        <strain evidence="2">wild</strain>
    </source>
</reference>
<evidence type="ECO:0008006" key="3">
    <source>
        <dbReference type="Google" id="ProtNLM"/>
    </source>
</evidence>
<dbReference type="OrthoDB" id="6157157at2759"/>
<evidence type="ECO:0000313" key="2">
    <source>
        <dbReference type="Proteomes" id="UP000507470"/>
    </source>
</evidence>
<protein>
    <recommendedName>
        <fullName evidence="3">Reverse transcriptase zinc-binding domain-containing protein</fullName>
    </recommendedName>
</protein>
<proteinExistence type="predicted"/>
<sequence>MNTPPINLNSSVIDDDKQKAEAFNDYFASQSNIDDSNKLLPEEDIPPDRQLSSIVFETYEVKDILQTLNVNKASGPDAISGRSRLGQIYHARIRTESSSLRDHLYQKNLESDPFCKCKQIETSEHFLLNCPIYHRTREALFVNLVGTLNIDTLLHCDPNITDIDNKNNFLNVQDYILKTKRFTK</sequence>
<name>A0A6J8E9L6_MYTCO</name>
<accession>A0A6J8E9L6</accession>
<dbReference type="EMBL" id="CACVKT020008681">
    <property type="protein sequence ID" value="CAC5416746.1"/>
    <property type="molecule type" value="Genomic_DNA"/>
</dbReference>
<gene>
    <name evidence="1" type="ORF">MCOR_49334</name>
</gene>
<keyword evidence="2" id="KW-1185">Reference proteome</keyword>